<feature type="domain" description="Ig-like" evidence="6">
    <location>
        <begin position="17"/>
        <end position="96"/>
    </location>
</feature>
<evidence type="ECO:0000256" key="1">
    <source>
        <dbReference type="ARBA" id="ARBA00022729"/>
    </source>
</evidence>
<keyword evidence="3" id="KW-0325">Glycoprotein</keyword>
<dbReference type="PANTHER" id="PTHR44337">
    <property type="entry name" value="CARCINOEMBRYONIC ANTIGEN-RELATED CELL ADHESION MOLECULE 8"/>
    <property type="match status" value="1"/>
</dbReference>
<dbReference type="Proteomes" id="UP000010552">
    <property type="component" value="Unassembled WGS sequence"/>
</dbReference>
<dbReference type="CDD" id="cd00096">
    <property type="entry name" value="Ig"/>
    <property type="match status" value="1"/>
</dbReference>
<dbReference type="InParanoid" id="L5KPZ5"/>
<keyword evidence="2" id="KW-1015">Disulfide bond</keyword>
<dbReference type="STRING" id="9402.L5KPZ5"/>
<dbReference type="SMART" id="SM00409">
    <property type="entry name" value="IG"/>
    <property type="match status" value="1"/>
</dbReference>
<dbReference type="PROSITE" id="PS50835">
    <property type="entry name" value="IG_LIKE"/>
    <property type="match status" value="1"/>
</dbReference>
<gene>
    <name evidence="7" type="ORF">PAL_GLEAN10003991</name>
</gene>
<dbReference type="InterPro" id="IPR052598">
    <property type="entry name" value="IgSF_CEA-related"/>
</dbReference>
<dbReference type="Gene3D" id="2.60.40.10">
    <property type="entry name" value="Immunoglobulins"/>
    <property type="match status" value="1"/>
</dbReference>
<dbReference type="InterPro" id="IPR003599">
    <property type="entry name" value="Ig_sub"/>
</dbReference>
<dbReference type="InterPro" id="IPR003598">
    <property type="entry name" value="Ig_sub2"/>
</dbReference>
<dbReference type="eggNOG" id="ENOG502RU2R">
    <property type="taxonomic scope" value="Eukaryota"/>
</dbReference>
<dbReference type="SMART" id="SM00408">
    <property type="entry name" value="IGc2"/>
    <property type="match status" value="1"/>
</dbReference>
<evidence type="ECO:0000259" key="6">
    <source>
        <dbReference type="PROSITE" id="PS50835"/>
    </source>
</evidence>
<dbReference type="EMBL" id="KB030659">
    <property type="protein sequence ID" value="ELK12723.1"/>
    <property type="molecule type" value="Genomic_DNA"/>
</dbReference>
<keyword evidence="1" id="KW-0732">Signal</keyword>
<sequence>MALLPVHTASRDPVLLPTFPETIQGVIQSDLNYSVVLKCLTAVSPNPVLHWTLNGQPCGTGSMLIIRKLSWQHLGTYTCTAKNSQEEHSSKSVTISLSQGNVDPTDAEPIEPNPIFSLSGRSAIALVIAGNLGILIVIAGMGFTIIQSQRRLVPFTPVH</sequence>
<evidence type="ECO:0000256" key="3">
    <source>
        <dbReference type="ARBA" id="ARBA00023180"/>
    </source>
</evidence>
<evidence type="ECO:0000256" key="4">
    <source>
        <dbReference type="ARBA" id="ARBA00023319"/>
    </source>
</evidence>
<keyword evidence="4" id="KW-0393">Immunoglobulin domain</keyword>
<keyword evidence="8" id="KW-1185">Reference proteome</keyword>
<dbReference type="SUPFAM" id="SSF48726">
    <property type="entry name" value="Immunoglobulin"/>
    <property type="match status" value="1"/>
</dbReference>
<dbReference type="InterPro" id="IPR007110">
    <property type="entry name" value="Ig-like_dom"/>
</dbReference>
<evidence type="ECO:0000256" key="5">
    <source>
        <dbReference type="SAM" id="Phobius"/>
    </source>
</evidence>
<name>L5KPZ5_PTEAL</name>
<protein>
    <submittedName>
        <fullName evidence="7">Carcinoembryonic antigen-related cell adhesion molecule 20</fullName>
    </submittedName>
</protein>
<organism evidence="7 8">
    <name type="scientific">Pteropus alecto</name>
    <name type="common">Black flying fox</name>
    <dbReference type="NCBI Taxonomy" id="9402"/>
    <lineage>
        <taxon>Eukaryota</taxon>
        <taxon>Metazoa</taxon>
        <taxon>Chordata</taxon>
        <taxon>Craniata</taxon>
        <taxon>Vertebrata</taxon>
        <taxon>Euteleostomi</taxon>
        <taxon>Mammalia</taxon>
        <taxon>Eutheria</taxon>
        <taxon>Laurasiatheria</taxon>
        <taxon>Chiroptera</taxon>
        <taxon>Yinpterochiroptera</taxon>
        <taxon>Pteropodoidea</taxon>
        <taxon>Pteropodidae</taxon>
        <taxon>Pteropodinae</taxon>
        <taxon>Pteropus</taxon>
    </lineage>
</organism>
<reference evidence="8" key="1">
    <citation type="journal article" date="2013" name="Science">
        <title>Comparative analysis of bat genomes provides insight into the evolution of flight and immunity.</title>
        <authorList>
            <person name="Zhang G."/>
            <person name="Cowled C."/>
            <person name="Shi Z."/>
            <person name="Huang Z."/>
            <person name="Bishop-Lilly K.A."/>
            <person name="Fang X."/>
            <person name="Wynne J.W."/>
            <person name="Xiong Z."/>
            <person name="Baker M.L."/>
            <person name="Zhao W."/>
            <person name="Tachedjian M."/>
            <person name="Zhu Y."/>
            <person name="Zhou P."/>
            <person name="Jiang X."/>
            <person name="Ng J."/>
            <person name="Yang L."/>
            <person name="Wu L."/>
            <person name="Xiao J."/>
            <person name="Feng Y."/>
            <person name="Chen Y."/>
            <person name="Sun X."/>
            <person name="Zhang Y."/>
            <person name="Marsh G.A."/>
            <person name="Crameri G."/>
            <person name="Broder C.C."/>
            <person name="Frey K.G."/>
            <person name="Wang L.F."/>
            <person name="Wang J."/>
        </authorList>
    </citation>
    <scope>NUCLEOTIDE SEQUENCE [LARGE SCALE GENOMIC DNA]</scope>
</reference>
<dbReference type="InterPro" id="IPR036179">
    <property type="entry name" value="Ig-like_dom_sf"/>
</dbReference>
<dbReference type="AlphaFoldDB" id="L5KPZ5"/>
<evidence type="ECO:0000313" key="8">
    <source>
        <dbReference type="Proteomes" id="UP000010552"/>
    </source>
</evidence>
<feature type="transmembrane region" description="Helical" evidence="5">
    <location>
        <begin position="123"/>
        <end position="146"/>
    </location>
</feature>
<dbReference type="PANTHER" id="PTHR44337:SF13">
    <property type="entry name" value="IMMUNOGLOBULIN SUPERFAMILY MEMBER 23"/>
    <property type="match status" value="1"/>
</dbReference>
<keyword evidence="5" id="KW-0472">Membrane</keyword>
<keyword evidence="5" id="KW-1133">Transmembrane helix</keyword>
<keyword evidence="5" id="KW-0812">Transmembrane</keyword>
<accession>L5KPZ5</accession>
<evidence type="ECO:0000313" key="7">
    <source>
        <dbReference type="EMBL" id="ELK12723.1"/>
    </source>
</evidence>
<evidence type="ECO:0000256" key="2">
    <source>
        <dbReference type="ARBA" id="ARBA00023157"/>
    </source>
</evidence>
<dbReference type="Pfam" id="PF13927">
    <property type="entry name" value="Ig_3"/>
    <property type="match status" value="1"/>
</dbReference>
<dbReference type="InterPro" id="IPR013783">
    <property type="entry name" value="Ig-like_fold"/>
</dbReference>
<proteinExistence type="predicted"/>